<gene>
    <name evidence="3" type="ORF">GCM10011519_11940</name>
</gene>
<keyword evidence="4" id="KW-1185">Reference proteome</keyword>
<feature type="transmembrane region" description="Helical" evidence="1">
    <location>
        <begin position="30"/>
        <end position="58"/>
    </location>
</feature>
<evidence type="ECO:0000313" key="4">
    <source>
        <dbReference type="Proteomes" id="UP000649179"/>
    </source>
</evidence>
<reference evidence="3" key="1">
    <citation type="journal article" date="2014" name="Int. J. Syst. Evol. Microbiol.">
        <title>Complete genome sequence of Corynebacterium casei LMG S-19264T (=DSM 44701T), isolated from a smear-ripened cheese.</title>
        <authorList>
            <consortium name="US DOE Joint Genome Institute (JGI-PGF)"/>
            <person name="Walter F."/>
            <person name="Albersmeier A."/>
            <person name="Kalinowski J."/>
            <person name="Ruckert C."/>
        </authorList>
    </citation>
    <scope>NUCLEOTIDE SEQUENCE</scope>
    <source>
        <strain evidence="3">CGMCC 1.16067</strain>
    </source>
</reference>
<keyword evidence="1" id="KW-0472">Membrane</keyword>
<feature type="domain" description="Endonuclease/exonuclease/phosphatase" evidence="2">
    <location>
        <begin position="102"/>
        <end position="311"/>
    </location>
</feature>
<keyword evidence="3" id="KW-0378">Hydrolase</keyword>
<dbReference type="InterPro" id="IPR005135">
    <property type="entry name" value="Endo/exonuclease/phosphatase"/>
</dbReference>
<evidence type="ECO:0000259" key="2">
    <source>
        <dbReference type="Pfam" id="PF03372"/>
    </source>
</evidence>
<dbReference type="RefSeq" id="WP_188778959.1">
    <property type="nucleotide sequence ID" value="NZ_BMKQ01000001.1"/>
</dbReference>
<dbReference type="SUPFAM" id="SSF56219">
    <property type="entry name" value="DNase I-like"/>
    <property type="match status" value="1"/>
</dbReference>
<keyword evidence="1" id="KW-1133">Transmembrane helix</keyword>
<dbReference type="Proteomes" id="UP000649179">
    <property type="component" value="Unassembled WGS sequence"/>
</dbReference>
<name>A0A917BHW1_9ACTN</name>
<keyword evidence="1" id="KW-0812">Transmembrane</keyword>
<feature type="transmembrane region" description="Helical" evidence="1">
    <location>
        <begin position="65"/>
        <end position="83"/>
    </location>
</feature>
<keyword evidence="3" id="KW-0255">Endonuclease</keyword>
<dbReference type="Pfam" id="PF03372">
    <property type="entry name" value="Exo_endo_phos"/>
    <property type="match status" value="1"/>
</dbReference>
<evidence type="ECO:0000256" key="1">
    <source>
        <dbReference type="SAM" id="Phobius"/>
    </source>
</evidence>
<dbReference type="GO" id="GO:0004519">
    <property type="term" value="F:endonuclease activity"/>
    <property type="evidence" value="ECO:0007669"/>
    <property type="project" value="UniProtKB-KW"/>
</dbReference>
<sequence length="324" mass="34125">MRRVAGALAWLVLVVSAVLSLTRFSTLASTWSAALAVVSPLALVGFAIVLLPACVALLRGWRGARAVALLALAGVVAQVVWLAPRFAGDAAPEADAPRLRVLTANTQFGRADPSALLRAVADHGIEVLVLEELTPEAAAALDERGIRRRLPYVVGRPAYAAKGTLVYSAYPLEQNGSYPVGNDGVDVDVRTRDVGTVRLLATHTAQPFSSPRRWAADLRLVRERVADAVAQGPTIVAGDLNSTLDQAPLRRVVGAGVRDAAEQAGEGWQPTWPVGYRFSWTRPAVALDHVLASARFVAVSTSTVALPGSDHLGLIAVLAARPPA</sequence>
<proteinExistence type="predicted"/>
<organism evidence="3 4">
    <name type="scientific">Marmoricola endophyticus</name>
    <dbReference type="NCBI Taxonomy" id="2040280"/>
    <lineage>
        <taxon>Bacteria</taxon>
        <taxon>Bacillati</taxon>
        <taxon>Actinomycetota</taxon>
        <taxon>Actinomycetes</taxon>
        <taxon>Propionibacteriales</taxon>
        <taxon>Nocardioidaceae</taxon>
        <taxon>Marmoricola</taxon>
    </lineage>
</organism>
<keyword evidence="3" id="KW-0540">Nuclease</keyword>
<dbReference type="AlphaFoldDB" id="A0A917BHW1"/>
<dbReference type="EMBL" id="BMKQ01000001">
    <property type="protein sequence ID" value="GGF39892.1"/>
    <property type="molecule type" value="Genomic_DNA"/>
</dbReference>
<accession>A0A917BHW1</accession>
<reference evidence="3" key="2">
    <citation type="submission" date="2020-09" db="EMBL/GenBank/DDBJ databases">
        <authorList>
            <person name="Sun Q."/>
            <person name="Zhou Y."/>
        </authorList>
    </citation>
    <scope>NUCLEOTIDE SEQUENCE</scope>
    <source>
        <strain evidence="3">CGMCC 1.16067</strain>
    </source>
</reference>
<protein>
    <submittedName>
        <fullName evidence="3">Endonuclease</fullName>
    </submittedName>
</protein>
<evidence type="ECO:0000313" key="3">
    <source>
        <dbReference type="EMBL" id="GGF39892.1"/>
    </source>
</evidence>
<comment type="caution">
    <text evidence="3">The sequence shown here is derived from an EMBL/GenBank/DDBJ whole genome shotgun (WGS) entry which is preliminary data.</text>
</comment>
<dbReference type="Gene3D" id="3.60.10.10">
    <property type="entry name" value="Endonuclease/exonuclease/phosphatase"/>
    <property type="match status" value="1"/>
</dbReference>
<dbReference type="InterPro" id="IPR036691">
    <property type="entry name" value="Endo/exonu/phosph_ase_sf"/>
</dbReference>